<feature type="compositionally biased region" description="Basic and acidic residues" evidence="1">
    <location>
        <begin position="16"/>
        <end position="34"/>
    </location>
</feature>
<proteinExistence type="evidence at transcript level"/>
<name>G0KWM3_9FABA</name>
<feature type="compositionally biased region" description="Polar residues" evidence="1">
    <location>
        <begin position="1"/>
        <end position="14"/>
    </location>
</feature>
<feature type="non-terminal residue" evidence="2">
    <location>
        <position position="1"/>
    </location>
</feature>
<dbReference type="GO" id="GO:0008233">
    <property type="term" value="F:peptidase activity"/>
    <property type="evidence" value="ECO:0007669"/>
    <property type="project" value="UniProtKB-KW"/>
</dbReference>
<protein>
    <submittedName>
        <fullName evidence="2">Putative protease</fullName>
    </submittedName>
</protein>
<keyword evidence="2" id="KW-0645">Protease</keyword>
<accession>G0KWM3</accession>
<dbReference type="GO" id="GO:0006508">
    <property type="term" value="P:proteolysis"/>
    <property type="evidence" value="ECO:0007669"/>
    <property type="project" value="UniProtKB-KW"/>
</dbReference>
<sequence>EDLKKLSTTGLNQEESGEKGFREHPENSERDGDCERVSAAELNSRGHDRVMANPVNKLEAIAERPNSRGHDRVEF</sequence>
<dbReference type="AlphaFoldDB" id="G0KWM3"/>
<reference evidence="2" key="1">
    <citation type="submission" date="2008-09" db="EMBL/GenBank/DDBJ databases">
        <title>cDNA-AFLP analysis of host pathogen interaction of late leaf spot disease in peanut/Cercosporidium personatum.</title>
        <authorList>
            <person name="Dilip K."/>
            <person name="Kirti P.B."/>
        </authorList>
    </citation>
    <scope>NUCLEOTIDE SEQUENCE</scope>
</reference>
<keyword evidence="2" id="KW-0378">Hydrolase</keyword>
<evidence type="ECO:0000313" key="2">
    <source>
        <dbReference type="EMBL" id="ACQ65772.1"/>
    </source>
</evidence>
<feature type="region of interest" description="Disordered" evidence="1">
    <location>
        <begin position="1"/>
        <end position="34"/>
    </location>
</feature>
<organism evidence="2">
    <name type="scientific">Arachis diogoi</name>
    <dbReference type="NCBI Taxonomy" id="170720"/>
    <lineage>
        <taxon>Eukaryota</taxon>
        <taxon>Viridiplantae</taxon>
        <taxon>Streptophyta</taxon>
        <taxon>Embryophyta</taxon>
        <taxon>Tracheophyta</taxon>
        <taxon>Spermatophyta</taxon>
        <taxon>Magnoliopsida</taxon>
        <taxon>eudicotyledons</taxon>
        <taxon>Gunneridae</taxon>
        <taxon>Pentapetalae</taxon>
        <taxon>rosids</taxon>
        <taxon>fabids</taxon>
        <taxon>Fabales</taxon>
        <taxon>Fabaceae</taxon>
        <taxon>Papilionoideae</taxon>
        <taxon>50 kb inversion clade</taxon>
        <taxon>dalbergioids sensu lato</taxon>
        <taxon>Dalbergieae</taxon>
        <taxon>Pterocarpus clade</taxon>
        <taxon>Arachis</taxon>
    </lineage>
</organism>
<dbReference type="EMBL" id="FJ262535">
    <property type="protein sequence ID" value="ACQ65772.1"/>
    <property type="molecule type" value="mRNA"/>
</dbReference>
<feature type="non-terminal residue" evidence="2">
    <location>
        <position position="75"/>
    </location>
</feature>
<evidence type="ECO:0000256" key="1">
    <source>
        <dbReference type="SAM" id="MobiDB-lite"/>
    </source>
</evidence>